<sequence length="188" mass="19878">MSEAVSALNNASYAGFVEVTEMGLQGMITLRGDLSSAAIKKAVKTAVGVGVPEQRKMAMADGKGAGWMSPDELLLLVPYAQVEKTVTGLQKTLAKAHFMAVNVSDARVMFRLKGAGAREVLAKVAPVDLSSDAFGEGDLRRSRIAQVAAAFWMSGEDEFTLVAFRSVADYVFGVLKIGAQPGSEVGYL</sequence>
<gene>
    <name evidence="1" type="ORF">ACFFUT_04850</name>
</gene>
<evidence type="ECO:0000313" key="1">
    <source>
        <dbReference type="EMBL" id="MFB9231115.1"/>
    </source>
</evidence>
<dbReference type="SUPFAM" id="SSF103025">
    <property type="entry name" value="Folate-binding domain"/>
    <property type="match status" value="1"/>
</dbReference>
<accession>A0ABV5JCD6</accession>
<comment type="caution">
    <text evidence="1">The sequence shown here is derived from an EMBL/GenBank/DDBJ whole genome shotgun (WGS) entry which is preliminary data.</text>
</comment>
<reference evidence="1 2" key="1">
    <citation type="submission" date="2024-09" db="EMBL/GenBank/DDBJ databases">
        <authorList>
            <person name="Sun Q."/>
            <person name="Mori K."/>
        </authorList>
    </citation>
    <scope>NUCLEOTIDE SEQUENCE [LARGE SCALE GENOMIC DNA]</scope>
    <source>
        <strain evidence="1 2">CECT 8726</strain>
    </source>
</reference>
<evidence type="ECO:0000313" key="2">
    <source>
        <dbReference type="Proteomes" id="UP001589683"/>
    </source>
</evidence>
<proteinExistence type="predicted"/>
<dbReference type="InterPro" id="IPR007375">
    <property type="entry name" value="SoxG"/>
</dbReference>
<dbReference type="Gene3D" id="3.30.1360.120">
    <property type="entry name" value="Probable tRNA modification gtpase trme, domain 1"/>
    <property type="match status" value="1"/>
</dbReference>
<dbReference type="Gene3D" id="3.30.70.1520">
    <property type="entry name" value="Heterotetrameric sarcosine oxidase"/>
    <property type="match status" value="1"/>
</dbReference>
<dbReference type="Pfam" id="PF04268">
    <property type="entry name" value="SoxG"/>
    <property type="match status" value="1"/>
</dbReference>
<dbReference type="Proteomes" id="UP001589683">
    <property type="component" value="Unassembled WGS sequence"/>
</dbReference>
<keyword evidence="2" id="KW-1185">Reference proteome</keyword>
<protein>
    <submittedName>
        <fullName evidence="1">Sarcosine oxidase subunit gamma</fullName>
    </submittedName>
</protein>
<dbReference type="EMBL" id="JBHMEA010000015">
    <property type="protein sequence ID" value="MFB9231115.1"/>
    <property type="molecule type" value="Genomic_DNA"/>
</dbReference>
<dbReference type="RefSeq" id="WP_213890765.1">
    <property type="nucleotide sequence ID" value="NZ_JAGFNU010000014.1"/>
</dbReference>
<organism evidence="1 2">
    <name type="scientific">Pseudohalocynthiibacter aestuariivivens</name>
    <dbReference type="NCBI Taxonomy" id="1591409"/>
    <lineage>
        <taxon>Bacteria</taxon>
        <taxon>Pseudomonadati</taxon>
        <taxon>Pseudomonadota</taxon>
        <taxon>Alphaproteobacteria</taxon>
        <taxon>Rhodobacterales</taxon>
        <taxon>Paracoccaceae</taxon>
        <taxon>Pseudohalocynthiibacter</taxon>
    </lineage>
</organism>
<dbReference type="InterPro" id="IPR027266">
    <property type="entry name" value="TrmE/GcvT-like"/>
</dbReference>
<name>A0ABV5JCD6_9RHOB</name>